<evidence type="ECO:0000256" key="1">
    <source>
        <dbReference type="SAM" id="MobiDB-lite"/>
    </source>
</evidence>
<dbReference type="EMBL" id="BAAAHP010000187">
    <property type="protein sequence ID" value="GAA0897612.1"/>
    <property type="molecule type" value="Genomic_DNA"/>
</dbReference>
<proteinExistence type="predicted"/>
<sequence length="159" mass="17410">MTGRTTRTRRRRFPRAGDPSYDAALRRVRAARGPARAHTCGCGAAAVAWGYPGGDARELTDRATGRRYSADVQRYEPICAADHRRAAWASRRRDRAPLDPAEVTRLYADGCSAAGIGRTHGYTASEVLQVLRAAGVQIRRGRTRQAPTGTSDVEERTTQ</sequence>
<accession>A0ABP3YQA3</accession>
<reference evidence="3" key="1">
    <citation type="journal article" date="2019" name="Int. J. Syst. Evol. Microbiol.">
        <title>The Global Catalogue of Microorganisms (GCM) 10K type strain sequencing project: providing services to taxonomists for standard genome sequencing and annotation.</title>
        <authorList>
            <consortium name="The Broad Institute Genomics Platform"/>
            <consortium name="The Broad Institute Genome Sequencing Center for Infectious Disease"/>
            <person name="Wu L."/>
            <person name="Ma J."/>
        </authorList>
    </citation>
    <scope>NUCLEOTIDE SEQUENCE [LARGE SCALE GENOMIC DNA]</scope>
    <source>
        <strain evidence="3">JCM 11117</strain>
    </source>
</reference>
<evidence type="ECO:0000313" key="3">
    <source>
        <dbReference type="Proteomes" id="UP001499967"/>
    </source>
</evidence>
<evidence type="ECO:0000313" key="2">
    <source>
        <dbReference type="EMBL" id="GAA0897612.1"/>
    </source>
</evidence>
<comment type="caution">
    <text evidence="2">The sequence shown here is derived from an EMBL/GenBank/DDBJ whole genome shotgun (WGS) entry which is preliminary data.</text>
</comment>
<feature type="region of interest" description="Disordered" evidence="1">
    <location>
        <begin position="140"/>
        <end position="159"/>
    </location>
</feature>
<protein>
    <submittedName>
        <fullName evidence="2">Uncharacterized protein</fullName>
    </submittedName>
</protein>
<organism evidence="2 3">
    <name type="scientific">Pseudonocardia zijingensis</name>
    <dbReference type="NCBI Taxonomy" id="153376"/>
    <lineage>
        <taxon>Bacteria</taxon>
        <taxon>Bacillati</taxon>
        <taxon>Actinomycetota</taxon>
        <taxon>Actinomycetes</taxon>
        <taxon>Pseudonocardiales</taxon>
        <taxon>Pseudonocardiaceae</taxon>
        <taxon>Pseudonocardia</taxon>
    </lineage>
</organism>
<dbReference type="Proteomes" id="UP001499967">
    <property type="component" value="Unassembled WGS sequence"/>
</dbReference>
<gene>
    <name evidence="2" type="ORF">GCM10009559_58500</name>
</gene>
<name>A0ABP3YQA3_9PSEU</name>
<keyword evidence="3" id="KW-1185">Reference proteome</keyword>